<feature type="domain" description="Ig-like" evidence="3">
    <location>
        <begin position="3"/>
        <end position="66"/>
    </location>
</feature>
<dbReference type="SUPFAM" id="SSF48726">
    <property type="entry name" value="Immunoglobulin"/>
    <property type="match status" value="1"/>
</dbReference>
<proteinExistence type="predicted"/>
<comment type="caution">
    <text evidence="4">The sequence shown here is derived from an EMBL/GenBank/DDBJ whole genome shotgun (WGS) entry which is preliminary data.</text>
</comment>
<dbReference type="InterPro" id="IPR036179">
    <property type="entry name" value="Ig-like_dom_sf"/>
</dbReference>
<dbReference type="InterPro" id="IPR007110">
    <property type="entry name" value="Ig-like_dom"/>
</dbReference>
<dbReference type="InterPro" id="IPR003598">
    <property type="entry name" value="Ig_sub2"/>
</dbReference>
<organism evidence="4 5">
    <name type="scientific">Characodon lateralis</name>
    <dbReference type="NCBI Taxonomy" id="208331"/>
    <lineage>
        <taxon>Eukaryota</taxon>
        <taxon>Metazoa</taxon>
        <taxon>Chordata</taxon>
        <taxon>Craniata</taxon>
        <taxon>Vertebrata</taxon>
        <taxon>Euteleostomi</taxon>
        <taxon>Actinopterygii</taxon>
        <taxon>Neopterygii</taxon>
        <taxon>Teleostei</taxon>
        <taxon>Neoteleostei</taxon>
        <taxon>Acanthomorphata</taxon>
        <taxon>Ovalentaria</taxon>
        <taxon>Atherinomorphae</taxon>
        <taxon>Cyprinodontiformes</taxon>
        <taxon>Goodeidae</taxon>
        <taxon>Characodon</taxon>
    </lineage>
</organism>
<dbReference type="Pfam" id="PF13927">
    <property type="entry name" value="Ig_3"/>
    <property type="match status" value="1"/>
</dbReference>
<dbReference type="PROSITE" id="PS50835">
    <property type="entry name" value="IG_LIKE"/>
    <property type="match status" value="1"/>
</dbReference>
<feature type="non-terminal residue" evidence="4">
    <location>
        <position position="86"/>
    </location>
</feature>
<dbReference type="InterPro" id="IPR003599">
    <property type="entry name" value="Ig_sub"/>
</dbReference>
<evidence type="ECO:0000259" key="3">
    <source>
        <dbReference type="PROSITE" id="PS50835"/>
    </source>
</evidence>
<protein>
    <recommendedName>
        <fullName evidence="3">Ig-like domain-containing protein</fullName>
    </recommendedName>
</protein>
<dbReference type="Proteomes" id="UP001352852">
    <property type="component" value="Unassembled WGS sequence"/>
</dbReference>
<keyword evidence="1" id="KW-0732">Signal</keyword>
<name>A0ABU7CXB7_9TELE</name>
<reference evidence="4 5" key="1">
    <citation type="submission" date="2021-06" db="EMBL/GenBank/DDBJ databases">
        <authorList>
            <person name="Palmer J.M."/>
        </authorList>
    </citation>
    <scope>NUCLEOTIDE SEQUENCE [LARGE SCALE GENOMIC DNA]</scope>
    <source>
        <strain evidence="4 5">CL_MEX2019</strain>
        <tissue evidence="4">Muscle</tissue>
    </source>
</reference>
<accession>A0ABU7CXB7</accession>
<sequence length="86" mass="9631">SKPTVTLQPNGPVVYRGENVTLRCEIQGGGGAQWTYEWSPTNRNSPTSSEFRIIRVSESDSGTYWCIPKGNYLITDWSDAFSLTVR</sequence>
<keyword evidence="2" id="KW-1015">Disulfide bond</keyword>
<dbReference type="InterPro" id="IPR013783">
    <property type="entry name" value="Ig-like_fold"/>
</dbReference>
<dbReference type="Gene3D" id="2.60.40.10">
    <property type="entry name" value="Immunoglobulins"/>
    <property type="match status" value="1"/>
</dbReference>
<evidence type="ECO:0000313" key="4">
    <source>
        <dbReference type="EMBL" id="MED6266214.1"/>
    </source>
</evidence>
<keyword evidence="5" id="KW-1185">Reference proteome</keyword>
<dbReference type="SMART" id="SM00408">
    <property type="entry name" value="IGc2"/>
    <property type="match status" value="1"/>
</dbReference>
<gene>
    <name evidence="4" type="ORF">CHARACLAT_033482</name>
</gene>
<dbReference type="SMART" id="SM00409">
    <property type="entry name" value="IG"/>
    <property type="match status" value="1"/>
</dbReference>
<dbReference type="InterPro" id="IPR050488">
    <property type="entry name" value="Ig_Fc_receptor"/>
</dbReference>
<evidence type="ECO:0000256" key="2">
    <source>
        <dbReference type="ARBA" id="ARBA00023157"/>
    </source>
</evidence>
<feature type="non-terminal residue" evidence="4">
    <location>
        <position position="1"/>
    </location>
</feature>
<dbReference type="EMBL" id="JAHUTJ010007268">
    <property type="protein sequence ID" value="MED6266214.1"/>
    <property type="molecule type" value="Genomic_DNA"/>
</dbReference>
<evidence type="ECO:0000313" key="5">
    <source>
        <dbReference type="Proteomes" id="UP001352852"/>
    </source>
</evidence>
<evidence type="ECO:0000256" key="1">
    <source>
        <dbReference type="ARBA" id="ARBA00022729"/>
    </source>
</evidence>
<dbReference type="PANTHER" id="PTHR11481:SF64">
    <property type="entry name" value="FC RECEPTOR-LIKE PROTEIN 4"/>
    <property type="match status" value="1"/>
</dbReference>
<dbReference type="PANTHER" id="PTHR11481">
    <property type="entry name" value="IMMUNOGLOBULIN FC RECEPTOR"/>
    <property type="match status" value="1"/>
</dbReference>